<dbReference type="AlphaFoldDB" id="A0AAN9S720"/>
<dbReference type="EMBL" id="JAYMYS010000006">
    <property type="protein sequence ID" value="KAK7390473.1"/>
    <property type="molecule type" value="Genomic_DNA"/>
</dbReference>
<organism evidence="1 2">
    <name type="scientific">Psophocarpus tetragonolobus</name>
    <name type="common">Winged bean</name>
    <name type="synonym">Dolichos tetragonolobus</name>
    <dbReference type="NCBI Taxonomy" id="3891"/>
    <lineage>
        <taxon>Eukaryota</taxon>
        <taxon>Viridiplantae</taxon>
        <taxon>Streptophyta</taxon>
        <taxon>Embryophyta</taxon>
        <taxon>Tracheophyta</taxon>
        <taxon>Spermatophyta</taxon>
        <taxon>Magnoliopsida</taxon>
        <taxon>eudicotyledons</taxon>
        <taxon>Gunneridae</taxon>
        <taxon>Pentapetalae</taxon>
        <taxon>rosids</taxon>
        <taxon>fabids</taxon>
        <taxon>Fabales</taxon>
        <taxon>Fabaceae</taxon>
        <taxon>Papilionoideae</taxon>
        <taxon>50 kb inversion clade</taxon>
        <taxon>NPAAA clade</taxon>
        <taxon>indigoferoid/millettioid clade</taxon>
        <taxon>Phaseoleae</taxon>
        <taxon>Psophocarpus</taxon>
    </lineage>
</organism>
<evidence type="ECO:0000313" key="1">
    <source>
        <dbReference type="EMBL" id="KAK7390473.1"/>
    </source>
</evidence>
<accession>A0AAN9S720</accession>
<proteinExistence type="predicted"/>
<reference evidence="1 2" key="1">
    <citation type="submission" date="2024-01" db="EMBL/GenBank/DDBJ databases">
        <title>The genomes of 5 underutilized Papilionoideae crops provide insights into root nodulation and disease resistanc.</title>
        <authorList>
            <person name="Jiang F."/>
        </authorList>
    </citation>
    <scope>NUCLEOTIDE SEQUENCE [LARGE SCALE GENOMIC DNA]</scope>
    <source>
        <strain evidence="1">DUOXIRENSHENG_FW03</strain>
        <tissue evidence="1">Leaves</tissue>
    </source>
</reference>
<gene>
    <name evidence="1" type="ORF">VNO78_25779</name>
</gene>
<dbReference type="Proteomes" id="UP001386955">
    <property type="component" value="Unassembled WGS sequence"/>
</dbReference>
<evidence type="ECO:0000313" key="2">
    <source>
        <dbReference type="Proteomes" id="UP001386955"/>
    </source>
</evidence>
<protein>
    <submittedName>
        <fullName evidence="1">Uncharacterized protein</fullName>
    </submittedName>
</protein>
<comment type="caution">
    <text evidence="1">The sequence shown here is derived from an EMBL/GenBank/DDBJ whole genome shotgun (WGS) entry which is preliminary data.</text>
</comment>
<name>A0AAN9S720_PSOTE</name>
<sequence>MSHSSKKTEDLFKAIHGLRFLAHSKTKSLPKMPDYKFSLQAKRRGNNSCKKVWIPTLRILHSPSPPFKIRLDP</sequence>
<keyword evidence="2" id="KW-1185">Reference proteome</keyword>